<evidence type="ECO:0008006" key="4">
    <source>
        <dbReference type="Google" id="ProtNLM"/>
    </source>
</evidence>
<reference evidence="2 3" key="1">
    <citation type="submission" date="2018-03" db="EMBL/GenBank/DDBJ databases">
        <authorList>
            <person name="Keele B.F."/>
        </authorList>
    </citation>
    <scope>NUCLEOTIDE SEQUENCE [LARGE SCALE GENOMIC DNA]</scope>
    <source>
        <strain evidence="2 3">CECT 8504</strain>
    </source>
</reference>
<protein>
    <recommendedName>
        <fullName evidence="4">DUF4177 domain-containing protein</fullName>
    </recommendedName>
</protein>
<evidence type="ECO:0000313" key="3">
    <source>
        <dbReference type="Proteomes" id="UP000244912"/>
    </source>
</evidence>
<organism evidence="2 3">
    <name type="scientific">Palleronia abyssalis</name>
    <dbReference type="NCBI Taxonomy" id="1501240"/>
    <lineage>
        <taxon>Bacteria</taxon>
        <taxon>Pseudomonadati</taxon>
        <taxon>Pseudomonadota</taxon>
        <taxon>Alphaproteobacteria</taxon>
        <taxon>Rhodobacterales</taxon>
        <taxon>Roseobacteraceae</taxon>
        <taxon>Palleronia</taxon>
    </lineage>
</organism>
<dbReference type="EMBL" id="ONZF01000004">
    <property type="protein sequence ID" value="SPJ24310.1"/>
    <property type="molecule type" value="Genomic_DNA"/>
</dbReference>
<keyword evidence="3" id="KW-1185">Reference proteome</keyword>
<accession>A0A2R8BVX7</accession>
<evidence type="ECO:0000256" key="1">
    <source>
        <dbReference type="SAM" id="MobiDB-lite"/>
    </source>
</evidence>
<gene>
    <name evidence="2" type="ORF">PAA8504_02138</name>
</gene>
<sequence>MSYYEYRVVPAPKTLPKVKGEKRPEGRFAFSMAEALNAEGREGWEFQRSETIETEVRQGFLSKRTRTVLTVLVFRRWVETVDQSDPAAPPAWSAPPPQEEVAPVTRVPEPEADRPYPSPEQIERGTTDPAPDEERPVFSARRTETGRDIPPLTGPSRD</sequence>
<dbReference type="AlphaFoldDB" id="A0A2R8BVX7"/>
<evidence type="ECO:0000313" key="2">
    <source>
        <dbReference type="EMBL" id="SPJ24310.1"/>
    </source>
</evidence>
<feature type="region of interest" description="Disordered" evidence="1">
    <location>
        <begin position="82"/>
        <end position="158"/>
    </location>
</feature>
<dbReference type="Proteomes" id="UP000244912">
    <property type="component" value="Unassembled WGS sequence"/>
</dbReference>
<feature type="compositionally biased region" description="Pro residues" evidence="1">
    <location>
        <begin position="87"/>
        <end position="98"/>
    </location>
</feature>
<feature type="compositionally biased region" description="Basic and acidic residues" evidence="1">
    <location>
        <begin position="121"/>
        <end position="147"/>
    </location>
</feature>
<name>A0A2R8BVX7_9RHOB</name>
<dbReference type="RefSeq" id="WP_108894154.1">
    <property type="nucleotide sequence ID" value="NZ_ONZF01000004.1"/>
</dbReference>
<dbReference type="OrthoDB" id="7658888at2"/>
<proteinExistence type="predicted"/>